<evidence type="ECO:0000313" key="2">
    <source>
        <dbReference type="EMBL" id="VEU82429.1"/>
    </source>
</evidence>
<keyword evidence="3" id="KW-1185">Reference proteome</keyword>
<evidence type="ECO:0000259" key="1">
    <source>
        <dbReference type="Pfam" id="PF08818"/>
    </source>
</evidence>
<evidence type="ECO:0000313" key="3">
    <source>
        <dbReference type="Proteomes" id="UP000290909"/>
    </source>
</evidence>
<feature type="domain" description="YdhG-like" evidence="1">
    <location>
        <begin position="29"/>
        <end position="131"/>
    </location>
</feature>
<protein>
    <submittedName>
        <fullName evidence="2">Domain of uncharacterized function (DU1801)</fullName>
    </submittedName>
</protein>
<accession>A0A449BIZ3</accession>
<gene>
    <name evidence="2" type="ORF">NCTC10172_00440</name>
</gene>
<dbReference type="EMBL" id="LR215050">
    <property type="protein sequence ID" value="VEU82429.1"/>
    <property type="molecule type" value="Genomic_DNA"/>
</dbReference>
<dbReference type="STRING" id="1408416.GCA_000702765_00050"/>
<dbReference type="InterPro" id="IPR014922">
    <property type="entry name" value="YdhG-like"/>
</dbReference>
<dbReference type="Pfam" id="PF08818">
    <property type="entry name" value="DUF1801"/>
    <property type="match status" value="1"/>
</dbReference>
<proteinExistence type="predicted"/>
<organism evidence="2 3">
    <name type="scientific">Acholeplasma hippikon</name>
    <dbReference type="NCBI Taxonomy" id="264636"/>
    <lineage>
        <taxon>Bacteria</taxon>
        <taxon>Bacillati</taxon>
        <taxon>Mycoplasmatota</taxon>
        <taxon>Mollicutes</taxon>
        <taxon>Acholeplasmatales</taxon>
        <taxon>Acholeplasmataceae</taxon>
        <taxon>Acholeplasma</taxon>
    </lineage>
</organism>
<dbReference type="Proteomes" id="UP000290909">
    <property type="component" value="Chromosome"/>
</dbReference>
<dbReference type="AlphaFoldDB" id="A0A449BIZ3"/>
<reference evidence="2 3" key="1">
    <citation type="submission" date="2019-01" db="EMBL/GenBank/DDBJ databases">
        <authorList>
            <consortium name="Pathogen Informatics"/>
        </authorList>
    </citation>
    <scope>NUCLEOTIDE SEQUENCE [LARGE SCALE GENOMIC DNA]</scope>
    <source>
        <strain evidence="2 3">NCTC10172</strain>
    </source>
</reference>
<sequence>MAELKTKVNDNDVSMFIENSVEKKEKKTDTYELLDLFRKITGYEPKILGSSIIGFGSYFYQSERSSQKGNWPLVGFSPRKSAISLYVYVDTKKNNELLSDLGEFTMGKSCIYVKKLTQINLKVLSQMIKETMSFLQEKYK</sequence>
<name>A0A449BIZ3_9MOLU</name>
<dbReference type="KEGG" id="ahk:NCTC10172_00440"/>
<dbReference type="RefSeq" id="WP_035368088.1">
    <property type="nucleotide sequence ID" value="NZ_LR215050.1"/>
</dbReference>